<keyword evidence="1" id="KW-1133">Transmembrane helix</keyword>
<dbReference type="Pfam" id="PF14145">
    <property type="entry name" value="YrhK"/>
    <property type="match status" value="1"/>
</dbReference>
<feature type="transmembrane region" description="Helical" evidence="1">
    <location>
        <begin position="125"/>
        <end position="143"/>
    </location>
</feature>
<feature type="transmembrane region" description="Helical" evidence="1">
    <location>
        <begin position="97"/>
        <end position="119"/>
    </location>
</feature>
<reference evidence="3 4" key="1">
    <citation type="submission" date="2018-10" db="EMBL/GenBank/DDBJ databases">
        <title>Oceanobacillus sp. YLB-02 draft genome.</title>
        <authorList>
            <person name="Yu L."/>
        </authorList>
    </citation>
    <scope>NUCLEOTIDE SEQUENCE [LARGE SCALE GENOMIC DNA]</scope>
    <source>
        <strain evidence="3 4">YLB-02</strain>
    </source>
</reference>
<keyword evidence="4" id="KW-1185">Reference proteome</keyword>
<dbReference type="InterPro" id="IPR025424">
    <property type="entry name" value="YrhK_domain"/>
</dbReference>
<dbReference type="AlphaFoldDB" id="A0A498D4R4"/>
<sequence>MDRSFPFITALFTYIVFYFKPSIFLGELIMEIHTYSQPFNKMLVGNRYIVDSEYLTLSKVVKERRRYFALPKVEKTNEYYALEMGKFELFFSRRYRLLSLVNDLTLGLWYVTGSILFLFHSTEKIGNIFFILGGIQLLGRPILKMTHAFFIRRRRERN</sequence>
<protein>
    <recommendedName>
        <fullName evidence="2">YrhK domain-containing protein</fullName>
    </recommendedName>
</protein>
<evidence type="ECO:0000256" key="1">
    <source>
        <dbReference type="SAM" id="Phobius"/>
    </source>
</evidence>
<feature type="domain" description="YrhK" evidence="2">
    <location>
        <begin position="93"/>
        <end position="147"/>
    </location>
</feature>
<evidence type="ECO:0000259" key="2">
    <source>
        <dbReference type="Pfam" id="PF14145"/>
    </source>
</evidence>
<keyword evidence="1" id="KW-0812">Transmembrane</keyword>
<evidence type="ECO:0000313" key="3">
    <source>
        <dbReference type="EMBL" id="RLL43583.1"/>
    </source>
</evidence>
<proteinExistence type="predicted"/>
<name>A0A498D4R4_9BACI</name>
<evidence type="ECO:0000313" key="4">
    <source>
        <dbReference type="Proteomes" id="UP000270219"/>
    </source>
</evidence>
<dbReference type="EMBL" id="RCHR01000004">
    <property type="protein sequence ID" value="RLL43583.1"/>
    <property type="molecule type" value="Genomic_DNA"/>
</dbReference>
<accession>A0A498D4R4</accession>
<comment type="caution">
    <text evidence="3">The sequence shown here is derived from an EMBL/GenBank/DDBJ whole genome shotgun (WGS) entry which is preliminary data.</text>
</comment>
<organism evidence="3 4">
    <name type="scientific">Oceanobacillus piezotolerans</name>
    <dbReference type="NCBI Taxonomy" id="2448030"/>
    <lineage>
        <taxon>Bacteria</taxon>
        <taxon>Bacillati</taxon>
        <taxon>Bacillota</taxon>
        <taxon>Bacilli</taxon>
        <taxon>Bacillales</taxon>
        <taxon>Bacillaceae</taxon>
        <taxon>Oceanobacillus</taxon>
    </lineage>
</organism>
<dbReference type="Proteomes" id="UP000270219">
    <property type="component" value="Unassembled WGS sequence"/>
</dbReference>
<feature type="transmembrane region" description="Helical" evidence="1">
    <location>
        <begin position="6"/>
        <end position="26"/>
    </location>
</feature>
<gene>
    <name evidence="3" type="ORF">D8M04_11685</name>
</gene>
<keyword evidence="1" id="KW-0472">Membrane</keyword>